<organism evidence="1 2">
    <name type="scientific">Lentinula aff. lateritia</name>
    <dbReference type="NCBI Taxonomy" id="2804960"/>
    <lineage>
        <taxon>Eukaryota</taxon>
        <taxon>Fungi</taxon>
        <taxon>Dikarya</taxon>
        <taxon>Basidiomycota</taxon>
        <taxon>Agaricomycotina</taxon>
        <taxon>Agaricomycetes</taxon>
        <taxon>Agaricomycetidae</taxon>
        <taxon>Agaricales</taxon>
        <taxon>Marasmiineae</taxon>
        <taxon>Omphalotaceae</taxon>
        <taxon>Lentinula</taxon>
    </lineage>
</organism>
<proteinExistence type="predicted"/>
<accession>A0ACC1U9G7</accession>
<dbReference type="Proteomes" id="UP001163835">
    <property type="component" value="Unassembled WGS sequence"/>
</dbReference>
<sequence>MYRLGVSGPQKCLFRVTSTKRNLGPSTRDLQTIYVPTISNIDIADKDTLTSLEGKVVEAAQRLRIQPLSMSLTMIAFQVGWAFVPNKQDPSRISPSSSLDSPSPSSPTSDLGTLIYGKDSKRTPESYKFQRSSRVDACVGEGGEWVEEQITGGTNFSILNSIENTEHSASVRPNQPHGFRISGKTLRSGHNKEVVIEDERVSAFLRYFLQEDENAMIVFPLLPNSRWSDYLDYSVPLHSKRYRALYPNAGTILDPAPRTPPLSPQNQSPPLSMSQTFQELLPKSPIPRNDLGSPFSLSTFKVSLSTPTVAARSQNGSDKGITVPFPSSYYMVFELHKLHELHDLNAKLELKHWLSPQVMNKQLITKRRRRE</sequence>
<protein>
    <submittedName>
        <fullName evidence="1">Uncharacterized protein</fullName>
    </submittedName>
</protein>
<evidence type="ECO:0000313" key="1">
    <source>
        <dbReference type="EMBL" id="KAJ3813453.1"/>
    </source>
</evidence>
<reference evidence="1" key="1">
    <citation type="submission" date="2022-09" db="EMBL/GenBank/DDBJ databases">
        <title>A Global Phylogenomic Analysis of the Shiitake Genus Lentinula.</title>
        <authorList>
            <consortium name="DOE Joint Genome Institute"/>
            <person name="Sierra-Patev S."/>
            <person name="Min B."/>
            <person name="Naranjo-Ortiz M."/>
            <person name="Looney B."/>
            <person name="Konkel Z."/>
            <person name="Slot J.C."/>
            <person name="Sakamoto Y."/>
            <person name="Steenwyk J.L."/>
            <person name="Rokas A."/>
            <person name="Carro J."/>
            <person name="Camarero S."/>
            <person name="Ferreira P."/>
            <person name="Molpeceres G."/>
            <person name="Ruiz-Duenas F.J."/>
            <person name="Serrano A."/>
            <person name="Henrissat B."/>
            <person name="Drula E."/>
            <person name="Hughes K.W."/>
            <person name="Mata J.L."/>
            <person name="Ishikawa N.K."/>
            <person name="Vargas-Isla R."/>
            <person name="Ushijima S."/>
            <person name="Smith C.A."/>
            <person name="Ahrendt S."/>
            <person name="Andreopoulos W."/>
            <person name="He G."/>
            <person name="Labutti K."/>
            <person name="Lipzen A."/>
            <person name="Ng V."/>
            <person name="Riley R."/>
            <person name="Sandor L."/>
            <person name="Barry K."/>
            <person name="Martinez A.T."/>
            <person name="Xiao Y."/>
            <person name="Gibbons J.G."/>
            <person name="Terashima K."/>
            <person name="Grigoriev I.V."/>
            <person name="Hibbett D.S."/>
        </authorList>
    </citation>
    <scope>NUCLEOTIDE SEQUENCE</scope>
    <source>
        <strain evidence="1">TMI1499</strain>
    </source>
</reference>
<keyword evidence="2" id="KW-1185">Reference proteome</keyword>
<gene>
    <name evidence="1" type="ORF">F5876DRAFT_73911</name>
</gene>
<evidence type="ECO:0000313" key="2">
    <source>
        <dbReference type="Proteomes" id="UP001163835"/>
    </source>
</evidence>
<comment type="caution">
    <text evidence="1">The sequence shown here is derived from an EMBL/GenBank/DDBJ whole genome shotgun (WGS) entry which is preliminary data.</text>
</comment>
<name>A0ACC1U9G7_9AGAR</name>
<dbReference type="EMBL" id="MU794993">
    <property type="protein sequence ID" value="KAJ3813453.1"/>
    <property type="molecule type" value="Genomic_DNA"/>
</dbReference>